<comment type="subcellular location">
    <subcellularLocation>
        <location evidence="5">Secreted</location>
    </subcellularLocation>
    <subcellularLocation>
        <location evidence="5">Bacterial flagellum</location>
    </subcellularLocation>
</comment>
<dbReference type="EMBL" id="BBJS01000023">
    <property type="protein sequence ID" value="GAN13628.1"/>
    <property type="molecule type" value="Genomic_DNA"/>
</dbReference>
<name>A0A0C9NFV5_SPHPI</name>
<evidence type="ECO:0000256" key="3">
    <source>
        <dbReference type="ARBA" id="ARBA00023054"/>
    </source>
</evidence>
<protein>
    <recommendedName>
        <fullName evidence="5">Flagellar hook-associated protein 2</fullName>
        <shortName evidence="5">HAP2</shortName>
    </recommendedName>
    <alternativeName>
        <fullName evidence="5">Flagellar cap protein</fullName>
    </alternativeName>
</protein>
<dbReference type="RefSeq" id="WP_007406199.1">
    <property type="nucleotide sequence ID" value="NZ_BBJS01000023.1"/>
</dbReference>
<gene>
    <name evidence="9" type="primary">fliD</name>
    <name evidence="9" type="ORF">SP6_23_00280</name>
</gene>
<feature type="domain" description="Flagellar hook-associated protein 2 N-terminal" evidence="7">
    <location>
        <begin position="46"/>
        <end position="144"/>
    </location>
</feature>
<evidence type="ECO:0000256" key="6">
    <source>
        <dbReference type="SAM" id="MobiDB-lite"/>
    </source>
</evidence>
<keyword evidence="3" id="KW-0175">Coiled coil</keyword>
<feature type="region of interest" description="Disordered" evidence="6">
    <location>
        <begin position="1"/>
        <end position="26"/>
    </location>
</feature>
<evidence type="ECO:0000256" key="1">
    <source>
        <dbReference type="ARBA" id="ARBA00009764"/>
    </source>
</evidence>
<evidence type="ECO:0000256" key="4">
    <source>
        <dbReference type="ARBA" id="ARBA00023143"/>
    </source>
</evidence>
<dbReference type="AlphaFoldDB" id="A0A0C9NFV5"/>
<organism evidence="9 10">
    <name type="scientific">Sphingomonas paucimobilis NBRC 13935</name>
    <dbReference type="NCBI Taxonomy" id="1219050"/>
    <lineage>
        <taxon>Bacteria</taxon>
        <taxon>Pseudomonadati</taxon>
        <taxon>Pseudomonadota</taxon>
        <taxon>Alphaproteobacteria</taxon>
        <taxon>Sphingomonadales</taxon>
        <taxon>Sphingomonadaceae</taxon>
        <taxon>Sphingomonas</taxon>
    </lineage>
</organism>
<evidence type="ECO:0000256" key="2">
    <source>
        <dbReference type="ARBA" id="ARBA00011255"/>
    </source>
</evidence>
<sequence length="491" mass="49577">MTTVSSSTSSSTASTTSTSSTSSSSTSQAATKNAAQALFNSLQTGSGIDLSTLVPSLIEAQFSAKTAALKAKADTLTAQISDVSSIKSSITDFASALASLAKGGTLATQAVSSDTASLGVTTSAGAKLSGLSKSISINALASAQVSSTKSAYSSTDSLGTGSLSIKVGSKDAVSIDIASGDSTPAALAAKINAANAGVKASVITDSSGNAYLSFTGASGKDNSFTITATEGDTAGLSRLNVGNDATGTTTSSTAANASITMDGVTVERASNTVNDLVDGVTMTLSAVTSKAVSLTGSTPTSALSTVVSNFVSTFNDNMTALNKAIDPITGDLRSDPAARSLAQSLRGLTTTKLVPGSDAGPQTLADLGVRTEKDGTLTVDSTVLSQALSKYPDAVEKMFQASGDNIIGLSARMNTVQMSTTSSVYGLTASYNNLTQQQSDNSDAQAKLEDSRKTATDTMTARFASMNSRVSAYKSVQNFMDQQVKMWTKSN</sequence>
<evidence type="ECO:0000256" key="5">
    <source>
        <dbReference type="RuleBase" id="RU362066"/>
    </source>
</evidence>
<comment type="subunit">
    <text evidence="2 5">Homopentamer.</text>
</comment>
<evidence type="ECO:0000313" key="10">
    <source>
        <dbReference type="Proteomes" id="UP000032025"/>
    </source>
</evidence>
<dbReference type="PANTHER" id="PTHR30288:SF0">
    <property type="entry name" value="FLAGELLAR HOOK-ASSOCIATED PROTEIN 2"/>
    <property type="match status" value="1"/>
</dbReference>
<dbReference type="Proteomes" id="UP000032025">
    <property type="component" value="Unassembled WGS sequence"/>
</dbReference>
<feature type="domain" description="Flagellar hook-associated protein 2 C-terminal" evidence="8">
    <location>
        <begin position="254"/>
        <end position="474"/>
    </location>
</feature>
<dbReference type="GO" id="GO:0071973">
    <property type="term" value="P:bacterial-type flagellum-dependent cell motility"/>
    <property type="evidence" value="ECO:0007669"/>
    <property type="project" value="TreeGrafter"/>
</dbReference>
<dbReference type="GeneID" id="78527286"/>
<keyword evidence="4 5" id="KW-0975">Bacterial flagellum</keyword>
<evidence type="ECO:0000259" key="7">
    <source>
        <dbReference type="Pfam" id="PF02465"/>
    </source>
</evidence>
<comment type="function">
    <text evidence="5">Required for morphogenesis and for the elongation of the flagellar filament by facilitating polymerization of the flagellin monomers at the tip of growing filament. Forms a capping structure, which prevents flagellin subunits (transported through the central channel of the flagellum) from leaking out without polymerization at the distal end.</text>
</comment>
<dbReference type="GO" id="GO:0009424">
    <property type="term" value="C:bacterial-type flagellum hook"/>
    <property type="evidence" value="ECO:0007669"/>
    <property type="project" value="UniProtKB-UniRule"/>
</dbReference>
<dbReference type="InterPro" id="IPR010809">
    <property type="entry name" value="FliD_C"/>
</dbReference>
<reference evidence="9 10" key="1">
    <citation type="submission" date="2014-08" db="EMBL/GenBank/DDBJ databases">
        <title>Whole genome shotgun sequence of Sphingomonas paucimobilis NBRC 13935.</title>
        <authorList>
            <person name="Hosoyama A."/>
            <person name="Hashimoto M."/>
            <person name="Hosoyama Y."/>
            <person name="Noguchi M."/>
            <person name="Uohara A."/>
            <person name="Ohji S."/>
            <person name="Katano-Makiyama Y."/>
            <person name="Ichikawa N."/>
            <person name="Kimura A."/>
            <person name="Yamazoe A."/>
            <person name="Fujita N."/>
        </authorList>
    </citation>
    <scope>NUCLEOTIDE SEQUENCE [LARGE SCALE GENOMIC DNA]</scope>
    <source>
        <strain evidence="9 10">NBRC 13935</strain>
    </source>
</reference>
<dbReference type="GO" id="GO:0005576">
    <property type="term" value="C:extracellular region"/>
    <property type="evidence" value="ECO:0007669"/>
    <property type="project" value="UniProtKB-SubCell"/>
</dbReference>
<evidence type="ECO:0000313" key="9">
    <source>
        <dbReference type="EMBL" id="GAN13628.1"/>
    </source>
</evidence>
<accession>A0A0C9NFV5</accession>
<dbReference type="Pfam" id="PF02465">
    <property type="entry name" value="FliD_N"/>
    <property type="match status" value="1"/>
</dbReference>
<keyword evidence="10" id="KW-1185">Reference proteome</keyword>
<dbReference type="Pfam" id="PF07195">
    <property type="entry name" value="FliD_C"/>
    <property type="match status" value="1"/>
</dbReference>
<dbReference type="PANTHER" id="PTHR30288">
    <property type="entry name" value="FLAGELLAR CAP/ASSEMBLY PROTEIN FLID"/>
    <property type="match status" value="1"/>
</dbReference>
<dbReference type="GO" id="GO:0009421">
    <property type="term" value="C:bacterial-type flagellum filament cap"/>
    <property type="evidence" value="ECO:0007669"/>
    <property type="project" value="InterPro"/>
</dbReference>
<comment type="similarity">
    <text evidence="1 5">Belongs to the FliD family.</text>
</comment>
<proteinExistence type="inferred from homology"/>
<dbReference type="InterPro" id="IPR040026">
    <property type="entry name" value="FliD"/>
</dbReference>
<evidence type="ECO:0000259" key="8">
    <source>
        <dbReference type="Pfam" id="PF07195"/>
    </source>
</evidence>
<dbReference type="InterPro" id="IPR003481">
    <property type="entry name" value="FliD_N"/>
</dbReference>
<dbReference type="GO" id="GO:0007155">
    <property type="term" value="P:cell adhesion"/>
    <property type="evidence" value="ECO:0007669"/>
    <property type="project" value="InterPro"/>
</dbReference>
<comment type="caution">
    <text evidence="9">The sequence shown here is derived from an EMBL/GenBank/DDBJ whole genome shotgun (WGS) entry which is preliminary data.</text>
</comment>
<keyword evidence="5" id="KW-0964">Secreted</keyword>